<dbReference type="Proteomes" id="UP000567179">
    <property type="component" value="Unassembled WGS sequence"/>
</dbReference>
<reference evidence="1 2" key="1">
    <citation type="journal article" date="2020" name="ISME J.">
        <title>Uncovering the hidden diversity of litter-decomposition mechanisms in mushroom-forming fungi.</title>
        <authorList>
            <person name="Floudas D."/>
            <person name="Bentzer J."/>
            <person name="Ahren D."/>
            <person name="Johansson T."/>
            <person name="Persson P."/>
            <person name="Tunlid A."/>
        </authorList>
    </citation>
    <scope>NUCLEOTIDE SEQUENCE [LARGE SCALE GENOMIC DNA]</scope>
    <source>
        <strain evidence="1 2">CBS 101986</strain>
    </source>
</reference>
<gene>
    <name evidence="1" type="ORF">D9619_012650</name>
</gene>
<protein>
    <submittedName>
        <fullName evidence="1">Uncharacterized protein</fullName>
    </submittedName>
</protein>
<name>A0A8H5B750_9AGAR</name>
<keyword evidence="2" id="KW-1185">Reference proteome</keyword>
<sequence>MPQSILHATNYAAQSQKQHELAPTGSCLMFLQPPAAAVAEEGMGIHAIVDASAGDGADDGAEVPMIRAKCSI</sequence>
<evidence type="ECO:0000313" key="2">
    <source>
        <dbReference type="Proteomes" id="UP000567179"/>
    </source>
</evidence>
<accession>A0A8H5B750</accession>
<dbReference type="EMBL" id="JAACJJ010000032">
    <property type="protein sequence ID" value="KAF5317790.1"/>
    <property type="molecule type" value="Genomic_DNA"/>
</dbReference>
<organism evidence="1 2">
    <name type="scientific">Psilocybe cf. subviscida</name>
    <dbReference type="NCBI Taxonomy" id="2480587"/>
    <lineage>
        <taxon>Eukaryota</taxon>
        <taxon>Fungi</taxon>
        <taxon>Dikarya</taxon>
        <taxon>Basidiomycota</taxon>
        <taxon>Agaricomycotina</taxon>
        <taxon>Agaricomycetes</taxon>
        <taxon>Agaricomycetidae</taxon>
        <taxon>Agaricales</taxon>
        <taxon>Agaricineae</taxon>
        <taxon>Strophariaceae</taxon>
        <taxon>Psilocybe</taxon>
    </lineage>
</organism>
<dbReference type="AlphaFoldDB" id="A0A8H5B750"/>
<evidence type="ECO:0000313" key="1">
    <source>
        <dbReference type="EMBL" id="KAF5317790.1"/>
    </source>
</evidence>
<comment type="caution">
    <text evidence="1">The sequence shown here is derived from an EMBL/GenBank/DDBJ whole genome shotgun (WGS) entry which is preliminary data.</text>
</comment>
<proteinExistence type="predicted"/>